<keyword evidence="1" id="KW-0175">Coiled coil</keyword>
<dbReference type="AlphaFoldDB" id="A3BTV3"/>
<feature type="region of interest" description="Disordered" evidence="2">
    <location>
        <begin position="249"/>
        <end position="272"/>
    </location>
</feature>
<feature type="coiled-coil region" evidence="1">
    <location>
        <begin position="132"/>
        <end position="167"/>
    </location>
</feature>
<organism evidence="3">
    <name type="scientific">Oryza sativa subsp. japonica</name>
    <name type="common">Rice</name>
    <dbReference type="NCBI Taxonomy" id="39947"/>
    <lineage>
        <taxon>Eukaryota</taxon>
        <taxon>Viridiplantae</taxon>
        <taxon>Streptophyta</taxon>
        <taxon>Embryophyta</taxon>
        <taxon>Tracheophyta</taxon>
        <taxon>Spermatophyta</taxon>
        <taxon>Magnoliopsida</taxon>
        <taxon>Liliopsida</taxon>
        <taxon>Poales</taxon>
        <taxon>Poaceae</taxon>
        <taxon>BOP clade</taxon>
        <taxon>Oryzoideae</taxon>
        <taxon>Oryzeae</taxon>
        <taxon>Oryzinae</taxon>
        <taxon>Oryza</taxon>
        <taxon>Oryza sativa</taxon>
    </lineage>
</organism>
<gene>
    <name evidence="3" type="ORF">OsJ_27579</name>
</gene>
<reference evidence="3" key="1">
    <citation type="journal article" date="2005" name="PLoS Biol.">
        <title>The genomes of Oryza sativa: a history of duplications.</title>
        <authorList>
            <person name="Yu J."/>
            <person name="Wang J."/>
            <person name="Lin W."/>
            <person name="Li S."/>
            <person name="Li H."/>
            <person name="Zhou J."/>
            <person name="Ni P."/>
            <person name="Dong W."/>
            <person name="Hu S."/>
            <person name="Zeng C."/>
            <person name="Zhang J."/>
            <person name="Zhang Y."/>
            <person name="Li R."/>
            <person name="Xu Z."/>
            <person name="Li S."/>
            <person name="Li X."/>
            <person name="Zheng H."/>
            <person name="Cong L."/>
            <person name="Lin L."/>
            <person name="Yin J."/>
            <person name="Geng J."/>
            <person name="Li G."/>
            <person name="Shi J."/>
            <person name="Liu J."/>
            <person name="Lv H."/>
            <person name="Li J."/>
            <person name="Wang J."/>
            <person name="Deng Y."/>
            <person name="Ran L."/>
            <person name="Shi X."/>
            <person name="Wang X."/>
            <person name="Wu Q."/>
            <person name="Li C."/>
            <person name="Ren X."/>
            <person name="Wang J."/>
            <person name="Wang X."/>
            <person name="Li D."/>
            <person name="Liu D."/>
            <person name="Zhang X."/>
            <person name="Ji Z."/>
            <person name="Zhao W."/>
            <person name="Sun Y."/>
            <person name="Zhang Z."/>
            <person name="Bao J."/>
            <person name="Han Y."/>
            <person name="Dong L."/>
            <person name="Ji J."/>
            <person name="Chen P."/>
            <person name="Wu S."/>
            <person name="Liu J."/>
            <person name="Xiao Y."/>
            <person name="Bu D."/>
            <person name="Tan J."/>
            <person name="Yang L."/>
            <person name="Ye C."/>
            <person name="Zhang J."/>
            <person name="Xu J."/>
            <person name="Zhou Y."/>
            <person name="Yu Y."/>
            <person name="Zhang B."/>
            <person name="Zhuang S."/>
            <person name="Wei H."/>
            <person name="Liu B."/>
            <person name="Lei M."/>
            <person name="Yu H."/>
            <person name="Li Y."/>
            <person name="Xu H."/>
            <person name="Wei S."/>
            <person name="He X."/>
            <person name="Fang L."/>
            <person name="Zhang Z."/>
            <person name="Zhang Y."/>
            <person name="Huang X."/>
            <person name="Su Z."/>
            <person name="Tong W."/>
            <person name="Li J."/>
            <person name="Tong Z."/>
            <person name="Li S."/>
            <person name="Ye J."/>
            <person name="Wang L."/>
            <person name="Fang L."/>
            <person name="Lei T."/>
            <person name="Chen C."/>
            <person name="Chen H."/>
            <person name="Xu Z."/>
            <person name="Li H."/>
            <person name="Huang H."/>
            <person name="Zhang F."/>
            <person name="Xu H."/>
            <person name="Li N."/>
            <person name="Zhao C."/>
            <person name="Li S."/>
            <person name="Dong L."/>
            <person name="Huang Y."/>
            <person name="Li L."/>
            <person name="Xi Y."/>
            <person name="Qi Q."/>
            <person name="Li W."/>
            <person name="Zhang B."/>
            <person name="Hu W."/>
            <person name="Zhang Y."/>
            <person name="Tian X."/>
            <person name="Jiao Y."/>
            <person name="Liang X."/>
            <person name="Jin J."/>
            <person name="Gao L."/>
            <person name="Zheng W."/>
            <person name="Hao B."/>
            <person name="Liu S."/>
            <person name="Wang W."/>
            <person name="Yuan L."/>
            <person name="Cao M."/>
            <person name="McDermott J."/>
            <person name="Samudrala R."/>
            <person name="Wang J."/>
            <person name="Wong G.K."/>
            <person name="Yang H."/>
        </authorList>
    </citation>
    <scope>NUCLEOTIDE SEQUENCE [LARGE SCALE GENOMIC DNA]</scope>
</reference>
<feature type="region of interest" description="Disordered" evidence="2">
    <location>
        <begin position="205"/>
        <end position="229"/>
    </location>
</feature>
<evidence type="ECO:0000256" key="2">
    <source>
        <dbReference type="SAM" id="MobiDB-lite"/>
    </source>
</evidence>
<dbReference type="Proteomes" id="UP000007752">
    <property type="component" value="Chromosome 8"/>
</dbReference>
<proteinExistence type="predicted"/>
<protein>
    <submittedName>
        <fullName evidence="3">Uncharacterized protein</fullName>
    </submittedName>
</protein>
<evidence type="ECO:0000256" key="1">
    <source>
        <dbReference type="SAM" id="Coils"/>
    </source>
</evidence>
<dbReference type="EMBL" id="CM000145">
    <property type="protein sequence ID" value="EAZ42992.1"/>
    <property type="molecule type" value="Genomic_DNA"/>
</dbReference>
<sequence length="272" mass="30657">MKTDDEFFDAQWVNHMFAKLHVVRMKKVSCLCNEMLLIEFILSKARALRVLSLTLASNSQFSIEEAITDITEYPRASPYAQVIFAGREPECANDEWNGFVDLSAELSDLEDIQTSGRRSLDTVNPRRRQRLNGESVAQLQQLEEQLLELEKEEEEHHMRRMQALNEMDQESENVFRHQEYIISTIEFLSKQCNLHQFSLPPWPGRPSMLSSHTATTGPGDTPVDPVDNADVHVDSQEDHATLDAADAHVGSPTKNVANGAPNGFADSPEGHI</sequence>
<evidence type="ECO:0000313" key="3">
    <source>
        <dbReference type="EMBL" id="EAZ42992.1"/>
    </source>
</evidence>
<feature type="compositionally biased region" description="Polar residues" evidence="2">
    <location>
        <begin position="208"/>
        <end position="218"/>
    </location>
</feature>
<accession>A3BTV3</accession>
<name>A3BTV3_ORYSJ</name>
<reference evidence="3" key="2">
    <citation type="submission" date="2008-12" db="EMBL/GenBank/DDBJ databases">
        <title>Improved gene annotation of the rice (Oryza sativa) genomes.</title>
        <authorList>
            <person name="Wang J."/>
            <person name="Li R."/>
            <person name="Fan W."/>
            <person name="Huang Q."/>
            <person name="Zhang J."/>
            <person name="Zhou Y."/>
            <person name="Hu Y."/>
            <person name="Zi S."/>
            <person name="Li J."/>
            <person name="Ni P."/>
            <person name="Zheng H."/>
            <person name="Zhang Y."/>
            <person name="Zhao M."/>
            <person name="Hao Q."/>
            <person name="McDermott J."/>
            <person name="Samudrala R."/>
            <person name="Kristiansen K."/>
            <person name="Wong G.K.-S."/>
        </authorList>
    </citation>
    <scope>NUCLEOTIDE SEQUENCE</scope>
</reference>